<protein>
    <submittedName>
        <fullName evidence="3">Uncharacterized protein</fullName>
    </submittedName>
</protein>
<dbReference type="Proteomes" id="UP000095287">
    <property type="component" value="Unplaced"/>
</dbReference>
<dbReference type="WBParaSite" id="L893_g23131.t1">
    <property type="protein sequence ID" value="L893_g23131.t1"/>
    <property type="gene ID" value="L893_g23131"/>
</dbReference>
<organism evidence="2 3">
    <name type="scientific">Steinernema glaseri</name>
    <dbReference type="NCBI Taxonomy" id="37863"/>
    <lineage>
        <taxon>Eukaryota</taxon>
        <taxon>Metazoa</taxon>
        <taxon>Ecdysozoa</taxon>
        <taxon>Nematoda</taxon>
        <taxon>Chromadorea</taxon>
        <taxon>Rhabditida</taxon>
        <taxon>Tylenchina</taxon>
        <taxon>Panagrolaimomorpha</taxon>
        <taxon>Strongyloidoidea</taxon>
        <taxon>Steinernematidae</taxon>
        <taxon>Steinernema</taxon>
    </lineage>
</organism>
<evidence type="ECO:0000313" key="2">
    <source>
        <dbReference type="Proteomes" id="UP000095287"/>
    </source>
</evidence>
<feature type="compositionally biased region" description="Basic and acidic residues" evidence="1">
    <location>
        <begin position="75"/>
        <end position="89"/>
    </location>
</feature>
<reference evidence="3" key="1">
    <citation type="submission" date="2016-11" db="UniProtKB">
        <authorList>
            <consortium name="WormBaseParasite"/>
        </authorList>
    </citation>
    <scope>IDENTIFICATION</scope>
</reference>
<feature type="region of interest" description="Disordered" evidence="1">
    <location>
        <begin position="1"/>
        <end position="32"/>
    </location>
</feature>
<sequence length="89" mass="9854">MSLASSAPNRPSGKDYHVFRTSHLGPIKPPSPILGEMIRESYQLMVKGVLRQALIQNVQPGANQNAEDNNSTSTHPRDATSMRRDNRVN</sequence>
<name>A0A1I7Z622_9BILA</name>
<evidence type="ECO:0000313" key="3">
    <source>
        <dbReference type="WBParaSite" id="L893_g23131.t1"/>
    </source>
</evidence>
<accession>A0A1I7Z622</accession>
<proteinExistence type="predicted"/>
<dbReference type="AlphaFoldDB" id="A0A1I7Z622"/>
<evidence type="ECO:0000256" key="1">
    <source>
        <dbReference type="SAM" id="MobiDB-lite"/>
    </source>
</evidence>
<keyword evidence="2" id="KW-1185">Reference proteome</keyword>
<feature type="region of interest" description="Disordered" evidence="1">
    <location>
        <begin position="60"/>
        <end position="89"/>
    </location>
</feature>
<feature type="compositionally biased region" description="Polar residues" evidence="1">
    <location>
        <begin position="60"/>
        <end position="74"/>
    </location>
</feature>